<reference evidence="2 3" key="1">
    <citation type="submission" date="2021-06" db="EMBL/GenBank/DDBJ databases">
        <authorList>
            <person name="Kallberg Y."/>
            <person name="Tangrot J."/>
            <person name="Rosling A."/>
        </authorList>
    </citation>
    <scope>NUCLEOTIDE SEQUENCE [LARGE SCALE GENOMIC DNA]</scope>
    <source>
        <strain evidence="2 3">120-4 pot B 10/14</strain>
    </source>
</reference>
<evidence type="ECO:0000256" key="1">
    <source>
        <dbReference type="SAM" id="Coils"/>
    </source>
</evidence>
<feature type="coiled-coil region" evidence="1">
    <location>
        <begin position="176"/>
        <end position="235"/>
    </location>
</feature>
<keyword evidence="3" id="KW-1185">Reference proteome</keyword>
<dbReference type="EMBL" id="CAJVQB010018048">
    <property type="protein sequence ID" value="CAG8786370.1"/>
    <property type="molecule type" value="Genomic_DNA"/>
</dbReference>
<protein>
    <submittedName>
        <fullName evidence="2">23983_t:CDS:1</fullName>
    </submittedName>
</protein>
<keyword evidence="1" id="KW-0175">Coiled coil</keyword>
<evidence type="ECO:0000313" key="3">
    <source>
        <dbReference type="Proteomes" id="UP000789901"/>
    </source>
</evidence>
<organism evidence="2 3">
    <name type="scientific">Gigaspora margarita</name>
    <dbReference type="NCBI Taxonomy" id="4874"/>
    <lineage>
        <taxon>Eukaryota</taxon>
        <taxon>Fungi</taxon>
        <taxon>Fungi incertae sedis</taxon>
        <taxon>Mucoromycota</taxon>
        <taxon>Glomeromycotina</taxon>
        <taxon>Glomeromycetes</taxon>
        <taxon>Diversisporales</taxon>
        <taxon>Gigasporaceae</taxon>
        <taxon>Gigaspora</taxon>
    </lineage>
</organism>
<accession>A0ABN7VNG4</accession>
<feature type="coiled-coil region" evidence="1">
    <location>
        <begin position="60"/>
        <end position="143"/>
    </location>
</feature>
<dbReference type="Proteomes" id="UP000789901">
    <property type="component" value="Unassembled WGS sequence"/>
</dbReference>
<gene>
    <name evidence="2" type="ORF">GMARGA_LOCUS20507</name>
</gene>
<proteinExistence type="predicted"/>
<sequence length="246" mass="29917">MTRTKHQRHTRFSDLTPKEELDKFLTEHIKYLQREKKRVKRFFKENGINSENLETNLGKLEKIIKERNEYLKKLEKSIEKRNELKKSIDKYKITQQIAIKLIKNLNREKNEYKEQVELFQQQITSLNDQNQQYQTRLSDQNQELEIMRNWNRIAIADQKRMTRLRYQNQFLSQVVVGRAQREISELRDDNQHLNYENLRLEQDLEIVRRLGNSRVASQNVEIRNLQEQVELFSAEQRERGKYSLPI</sequence>
<evidence type="ECO:0000313" key="2">
    <source>
        <dbReference type="EMBL" id="CAG8786370.1"/>
    </source>
</evidence>
<name>A0ABN7VNG4_GIGMA</name>
<comment type="caution">
    <text evidence="2">The sequence shown here is derived from an EMBL/GenBank/DDBJ whole genome shotgun (WGS) entry which is preliminary data.</text>
</comment>